<comment type="subcellular location">
    <subcellularLocation>
        <location evidence="1">Cell outer membrane</location>
        <topology evidence="1">Multi-pass membrane protein</topology>
    </subcellularLocation>
</comment>
<dbReference type="AlphaFoldDB" id="B0TKH8"/>
<organism evidence="12 13">
    <name type="scientific">Shewanella halifaxensis (strain HAW-EB4)</name>
    <dbReference type="NCBI Taxonomy" id="458817"/>
    <lineage>
        <taxon>Bacteria</taxon>
        <taxon>Pseudomonadati</taxon>
        <taxon>Pseudomonadota</taxon>
        <taxon>Gammaproteobacteria</taxon>
        <taxon>Alteromonadales</taxon>
        <taxon>Shewanellaceae</taxon>
        <taxon>Shewanella</taxon>
    </lineage>
</organism>
<dbReference type="Gene3D" id="2.40.160.10">
    <property type="entry name" value="Porin"/>
    <property type="match status" value="1"/>
</dbReference>
<proteinExistence type="predicted"/>
<evidence type="ECO:0000256" key="6">
    <source>
        <dbReference type="ARBA" id="ARBA00022729"/>
    </source>
</evidence>
<evidence type="ECO:0000256" key="9">
    <source>
        <dbReference type="ARBA" id="ARBA00023136"/>
    </source>
</evidence>
<keyword evidence="8" id="KW-0626">Porin</keyword>
<sequence length="364" mass="40434">MVNCCCRNIEKLPMKTLKTLIAVTISLCSYNAYADDNGDLETRIAKLENNASPSQFKNSQVSLYGSIRPTLSYLDNGQENSWDVRDALSRVGIMASTEFADGWSAIAHGEWSVDIANSGNFGKARQAYAAIASPYGQVGIGKQRPAQYTLVAEYVDIFNHGNSPYAYDYDNPFFVDNFVTYKLVTGGFTWMAGAQVDGDSGESGTDIVNVGVGYDLQRLHIGLGYISQNTLDSNDIEGDNQTLGGVVAYTFSNDLYLAASYQEKQYNYDAGSMNKDRSGSTLDTALAYPFSDDYTVKLGYFMFKDGIDDNTSADYNGFNTTLEWNPVANVRVHLEYLDKNFDNREDDRAVTIGFKYDFNLTWRD</sequence>
<evidence type="ECO:0000256" key="5">
    <source>
        <dbReference type="ARBA" id="ARBA00022692"/>
    </source>
</evidence>
<keyword evidence="10" id="KW-0998">Cell outer membrane</keyword>
<dbReference type="HOGENOM" id="CLU_062223_0_0_6"/>
<dbReference type="EMBL" id="CP000931">
    <property type="protein sequence ID" value="ABZ78564.1"/>
    <property type="molecule type" value="Genomic_DNA"/>
</dbReference>
<evidence type="ECO:0000256" key="10">
    <source>
        <dbReference type="ARBA" id="ARBA00023237"/>
    </source>
</evidence>
<dbReference type="GO" id="GO:0015288">
    <property type="term" value="F:porin activity"/>
    <property type="evidence" value="ECO:0007669"/>
    <property type="project" value="UniProtKB-KW"/>
</dbReference>
<accession>B0TKH8</accession>
<dbReference type="InterPro" id="IPR023614">
    <property type="entry name" value="Porin_dom_sf"/>
</dbReference>
<feature type="chain" id="PRO_5002755749" evidence="11">
    <location>
        <begin position="35"/>
        <end position="364"/>
    </location>
</feature>
<dbReference type="eggNOG" id="COG3203">
    <property type="taxonomic scope" value="Bacteria"/>
</dbReference>
<dbReference type="Proteomes" id="UP000001317">
    <property type="component" value="Chromosome"/>
</dbReference>
<reference evidence="12" key="1">
    <citation type="submission" date="2008-01" db="EMBL/GenBank/DDBJ databases">
        <title>Complete sequence of Shewanella halifaxensis HAW-EB4.</title>
        <authorList>
            <consortium name="US DOE Joint Genome Institute"/>
            <person name="Copeland A."/>
            <person name="Lucas S."/>
            <person name="Lapidus A."/>
            <person name="Glavina del Rio T."/>
            <person name="Dalin E."/>
            <person name="Tice H."/>
            <person name="Bruce D."/>
            <person name="Goodwin L."/>
            <person name="Pitluck S."/>
            <person name="Sims D."/>
            <person name="Brettin T."/>
            <person name="Detter J.C."/>
            <person name="Han C."/>
            <person name="Kuske C.R."/>
            <person name="Schmutz J."/>
            <person name="Larimer F."/>
            <person name="Land M."/>
            <person name="Hauser L."/>
            <person name="Kyrpides N."/>
            <person name="Kim E."/>
            <person name="Zhao J.-S."/>
            <person name="Richardson P."/>
        </authorList>
    </citation>
    <scope>NUCLEOTIDE SEQUENCE [LARGE SCALE GENOMIC DNA]</scope>
    <source>
        <strain evidence="12">HAW-EB4</strain>
    </source>
</reference>
<keyword evidence="3" id="KW-0813">Transport</keyword>
<keyword evidence="7" id="KW-0406">Ion transport</keyword>
<protein>
    <submittedName>
        <fullName evidence="12">Porin, gram-negative type</fullName>
    </submittedName>
</protein>
<dbReference type="InterPro" id="IPR050298">
    <property type="entry name" value="Gram-neg_bact_OMP"/>
</dbReference>
<evidence type="ECO:0000313" key="12">
    <source>
        <dbReference type="EMBL" id="ABZ78564.1"/>
    </source>
</evidence>
<keyword evidence="6 11" id="KW-0732">Signal</keyword>
<dbReference type="GO" id="GO:0009279">
    <property type="term" value="C:cell outer membrane"/>
    <property type="evidence" value="ECO:0007669"/>
    <property type="project" value="UniProtKB-SubCell"/>
</dbReference>
<keyword evidence="13" id="KW-1185">Reference proteome</keyword>
<keyword evidence="5" id="KW-0812">Transmembrane</keyword>
<evidence type="ECO:0000313" key="13">
    <source>
        <dbReference type="Proteomes" id="UP000001317"/>
    </source>
</evidence>
<dbReference type="PANTHER" id="PTHR34501:SF9">
    <property type="entry name" value="MAJOR OUTER MEMBRANE PROTEIN P.IA"/>
    <property type="match status" value="1"/>
</dbReference>
<keyword evidence="4" id="KW-1134">Transmembrane beta strand</keyword>
<keyword evidence="9" id="KW-0472">Membrane</keyword>
<dbReference type="SUPFAM" id="SSF56935">
    <property type="entry name" value="Porins"/>
    <property type="match status" value="1"/>
</dbReference>
<name>B0TKH8_SHEHH</name>
<dbReference type="PANTHER" id="PTHR34501">
    <property type="entry name" value="PROTEIN YDDL-RELATED"/>
    <property type="match status" value="1"/>
</dbReference>
<dbReference type="GO" id="GO:0046930">
    <property type="term" value="C:pore complex"/>
    <property type="evidence" value="ECO:0007669"/>
    <property type="project" value="UniProtKB-KW"/>
</dbReference>
<dbReference type="KEGG" id="shl:Shal_4024"/>
<gene>
    <name evidence="12" type="ordered locus">Shal_4024</name>
</gene>
<evidence type="ECO:0000256" key="3">
    <source>
        <dbReference type="ARBA" id="ARBA00022448"/>
    </source>
</evidence>
<evidence type="ECO:0000256" key="7">
    <source>
        <dbReference type="ARBA" id="ARBA00023065"/>
    </source>
</evidence>
<dbReference type="InterPro" id="IPR033900">
    <property type="entry name" value="Gram_neg_porin_domain"/>
</dbReference>
<evidence type="ECO:0000256" key="11">
    <source>
        <dbReference type="SAM" id="SignalP"/>
    </source>
</evidence>
<comment type="subunit">
    <text evidence="2">Homotrimer.</text>
</comment>
<dbReference type="GO" id="GO:0006811">
    <property type="term" value="P:monoatomic ion transport"/>
    <property type="evidence" value="ECO:0007669"/>
    <property type="project" value="UniProtKB-KW"/>
</dbReference>
<dbReference type="STRING" id="458817.Shal_4024"/>
<evidence type="ECO:0000256" key="8">
    <source>
        <dbReference type="ARBA" id="ARBA00023114"/>
    </source>
</evidence>
<evidence type="ECO:0000256" key="4">
    <source>
        <dbReference type="ARBA" id="ARBA00022452"/>
    </source>
</evidence>
<evidence type="ECO:0000256" key="1">
    <source>
        <dbReference type="ARBA" id="ARBA00004571"/>
    </source>
</evidence>
<dbReference type="CDD" id="cd00342">
    <property type="entry name" value="gram_neg_porins"/>
    <property type="match status" value="1"/>
</dbReference>
<feature type="signal peptide" evidence="11">
    <location>
        <begin position="1"/>
        <end position="34"/>
    </location>
</feature>
<evidence type="ECO:0000256" key="2">
    <source>
        <dbReference type="ARBA" id="ARBA00011233"/>
    </source>
</evidence>